<dbReference type="EMBL" id="BART01007038">
    <property type="protein sequence ID" value="GAG53763.1"/>
    <property type="molecule type" value="Genomic_DNA"/>
</dbReference>
<comment type="caution">
    <text evidence="1">The sequence shown here is derived from an EMBL/GenBank/DDBJ whole genome shotgun (WGS) entry which is preliminary data.</text>
</comment>
<proteinExistence type="predicted"/>
<dbReference type="AlphaFoldDB" id="X0YZS6"/>
<reference evidence="1" key="1">
    <citation type="journal article" date="2014" name="Front. Microbiol.">
        <title>High frequency of phylogenetically diverse reductive dehalogenase-homologous genes in deep subseafloor sedimentary metagenomes.</title>
        <authorList>
            <person name="Kawai M."/>
            <person name="Futagami T."/>
            <person name="Toyoda A."/>
            <person name="Takaki Y."/>
            <person name="Nishi S."/>
            <person name="Hori S."/>
            <person name="Arai W."/>
            <person name="Tsubouchi T."/>
            <person name="Morono Y."/>
            <person name="Uchiyama I."/>
            <person name="Ito T."/>
            <person name="Fujiyama A."/>
            <person name="Inagaki F."/>
            <person name="Takami H."/>
        </authorList>
    </citation>
    <scope>NUCLEOTIDE SEQUENCE</scope>
    <source>
        <strain evidence="1">Expedition CK06-06</strain>
    </source>
</reference>
<sequence>MKRLTIFTAALLFFILAIPLGAFAGKYKVGFEWDANTEDIVIGYRLYKGDAPGGPYTAVKEVTGKDTC</sequence>
<accession>X0YZS6</accession>
<evidence type="ECO:0000313" key="1">
    <source>
        <dbReference type="EMBL" id="GAG53763.1"/>
    </source>
</evidence>
<feature type="non-terminal residue" evidence="1">
    <location>
        <position position="68"/>
    </location>
</feature>
<organism evidence="1">
    <name type="scientific">marine sediment metagenome</name>
    <dbReference type="NCBI Taxonomy" id="412755"/>
    <lineage>
        <taxon>unclassified sequences</taxon>
        <taxon>metagenomes</taxon>
        <taxon>ecological metagenomes</taxon>
    </lineage>
</organism>
<protein>
    <submittedName>
        <fullName evidence="1">Uncharacterized protein</fullName>
    </submittedName>
</protein>
<name>X0YZS6_9ZZZZ</name>
<gene>
    <name evidence="1" type="ORF">S01H4_16069</name>
</gene>